<dbReference type="Gene3D" id="2.30.110.10">
    <property type="entry name" value="Electron Transport, Fmn-binding Protein, Chain A"/>
    <property type="match status" value="1"/>
</dbReference>
<proteinExistence type="predicted"/>
<dbReference type="PATRIC" id="fig|1235788.3.peg.268"/>
<sequence>MKQMRKAARQKDEDWALNVFDRAPFVTMSMIRPDGTPYGLPLSLIRGEGHTFYFHCADEGEKMDCIRANPIVSLSAVSRCSPKFETGKKNFTMYYDSAVALGEAEIVTDNAEKIMALRLLCQRFLPNYMGNFDEAIKRSLDRTTVVKITLTEPPVGKSKP</sequence>
<dbReference type="EMBL" id="ASSP01000003">
    <property type="protein sequence ID" value="EOS16593.1"/>
    <property type="molecule type" value="Genomic_DNA"/>
</dbReference>
<dbReference type="HOGENOM" id="CLU_067890_2_1_10"/>
<dbReference type="STRING" id="1235788.C802_00272"/>
<evidence type="ECO:0008006" key="3">
    <source>
        <dbReference type="Google" id="ProtNLM"/>
    </source>
</evidence>
<accession>R9IDQ0</accession>
<evidence type="ECO:0000313" key="1">
    <source>
        <dbReference type="EMBL" id="EOS16593.1"/>
    </source>
</evidence>
<protein>
    <recommendedName>
        <fullName evidence="3">Pyridoxamine 5'-phosphate oxidase family protein</fullName>
    </recommendedName>
</protein>
<dbReference type="SUPFAM" id="SSF50475">
    <property type="entry name" value="FMN-binding split barrel"/>
    <property type="match status" value="1"/>
</dbReference>
<dbReference type="InterPro" id="IPR024747">
    <property type="entry name" value="Pyridox_Oxase-rel"/>
</dbReference>
<organism evidence="1 2">
    <name type="scientific">Phocaeicola sartorii</name>
    <dbReference type="NCBI Taxonomy" id="671267"/>
    <lineage>
        <taxon>Bacteria</taxon>
        <taxon>Pseudomonadati</taxon>
        <taxon>Bacteroidota</taxon>
        <taxon>Bacteroidia</taxon>
        <taxon>Bacteroidales</taxon>
        <taxon>Bacteroidaceae</taxon>
        <taxon>Phocaeicola</taxon>
    </lineage>
</organism>
<gene>
    <name evidence="1" type="ORF">C802_00272</name>
</gene>
<dbReference type="RefSeq" id="WP_016274758.1">
    <property type="nucleotide sequence ID" value="NZ_JANKBR010000005.1"/>
</dbReference>
<dbReference type="PANTHER" id="PTHR34071">
    <property type="entry name" value="5-NITROIMIDAZOLE ANTIBIOTICS RESISTANCE PROTEIN, NIMA-FAMILY-RELATED PROTEIN-RELATED"/>
    <property type="match status" value="1"/>
</dbReference>
<dbReference type="PANTHER" id="PTHR34071:SF2">
    <property type="entry name" value="FLAVIN-NUCLEOTIDE-BINDING PROTEIN"/>
    <property type="match status" value="1"/>
</dbReference>
<comment type="caution">
    <text evidence="1">The sequence shown here is derived from an EMBL/GenBank/DDBJ whole genome shotgun (WGS) entry which is preliminary data.</text>
</comment>
<dbReference type="InterPro" id="IPR012349">
    <property type="entry name" value="Split_barrel_FMN-bd"/>
</dbReference>
<dbReference type="Proteomes" id="UP000014200">
    <property type="component" value="Unassembled WGS sequence"/>
</dbReference>
<keyword evidence="2" id="KW-1185">Reference proteome</keyword>
<evidence type="ECO:0000313" key="2">
    <source>
        <dbReference type="Proteomes" id="UP000014200"/>
    </source>
</evidence>
<name>R9IDQ0_9BACT</name>
<dbReference type="AlphaFoldDB" id="R9IDQ0"/>
<reference evidence="1 2" key="1">
    <citation type="submission" date="2013-04" db="EMBL/GenBank/DDBJ databases">
        <title>The Genome Sequence of Bacteroides massiliensis dnLKV3.</title>
        <authorList>
            <consortium name="The Broad Institute Genomics Platform"/>
            <consortium name="The Broad Institute Genome Sequencing Center for Infectious Disease"/>
            <person name="Earl A."/>
            <person name="Xavier R."/>
            <person name="Kuhn K."/>
            <person name="Stappenbeck T."/>
            <person name="Walker B."/>
            <person name="Young S."/>
            <person name="Zeng Q."/>
            <person name="Gargeya S."/>
            <person name="Fitzgerald M."/>
            <person name="Haas B."/>
            <person name="Abouelleil A."/>
            <person name="Allen A.W."/>
            <person name="Alvarado L."/>
            <person name="Arachchi H.M."/>
            <person name="Berlin A.M."/>
            <person name="Chapman S.B."/>
            <person name="Gainer-Dewar J."/>
            <person name="Goldberg J."/>
            <person name="Griggs A."/>
            <person name="Gujja S."/>
            <person name="Hansen M."/>
            <person name="Howarth C."/>
            <person name="Imamovic A."/>
            <person name="Ireland A."/>
            <person name="Larimer J."/>
            <person name="McCowan C."/>
            <person name="Murphy C."/>
            <person name="Pearson M."/>
            <person name="Poon T.W."/>
            <person name="Priest M."/>
            <person name="Roberts A."/>
            <person name="Saif S."/>
            <person name="Shea T."/>
            <person name="Sisk P."/>
            <person name="Sykes S."/>
            <person name="Wortman J."/>
            <person name="Nusbaum C."/>
            <person name="Birren B."/>
        </authorList>
    </citation>
    <scope>NUCLEOTIDE SEQUENCE [LARGE SCALE GENOMIC DNA]</scope>
    <source>
        <strain evidence="2">dnLKV3</strain>
    </source>
</reference>
<dbReference type="Pfam" id="PF12900">
    <property type="entry name" value="Pyridox_ox_2"/>
    <property type="match status" value="1"/>
</dbReference>